<sequence>MPIRKWIIIEDTKADRRPPNYGSTHQRLTDKPINQEASPADDKDGEEESVYLFWTQRWLRDQGYRPSSLSTVSDDEGDSSDDDSSVSSHSPSLTIPSLYPLSSQSPSTSRRTSTTPSSLFSTSLSWFSMCFSS</sequence>
<feature type="compositionally biased region" description="Acidic residues" evidence="1">
    <location>
        <begin position="73"/>
        <end position="84"/>
    </location>
</feature>
<dbReference type="EMBL" id="MCGT01000002">
    <property type="protein sequence ID" value="ORX62175.1"/>
    <property type="molecule type" value="Genomic_DNA"/>
</dbReference>
<comment type="caution">
    <text evidence="2">The sequence shown here is derived from an EMBL/GenBank/DDBJ whole genome shotgun (WGS) entry which is preliminary data.</text>
</comment>
<accession>A0A1X2GVW3</accession>
<feature type="compositionally biased region" description="Low complexity" evidence="1">
    <location>
        <begin position="85"/>
        <end position="119"/>
    </location>
</feature>
<name>A0A1X2GVW3_9FUNG</name>
<dbReference type="AlphaFoldDB" id="A0A1X2GVW3"/>
<feature type="region of interest" description="Disordered" evidence="1">
    <location>
        <begin position="1"/>
        <end position="47"/>
    </location>
</feature>
<gene>
    <name evidence="2" type="ORF">DM01DRAFT_1331632</name>
</gene>
<dbReference type="Proteomes" id="UP000242146">
    <property type="component" value="Unassembled WGS sequence"/>
</dbReference>
<feature type="compositionally biased region" description="Basic and acidic residues" evidence="1">
    <location>
        <begin position="7"/>
        <end position="18"/>
    </location>
</feature>
<reference evidence="2 3" key="1">
    <citation type="submission" date="2016-07" db="EMBL/GenBank/DDBJ databases">
        <title>Pervasive Adenine N6-methylation of Active Genes in Fungi.</title>
        <authorList>
            <consortium name="DOE Joint Genome Institute"/>
            <person name="Mondo S.J."/>
            <person name="Dannebaum R.O."/>
            <person name="Kuo R.C."/>
            <person name="Labutti K."/>
            <person name="Haridas S."/>
            <person name="Kuo A."/>
            <person name="Salamov A."/>
            <person name="Ahrendt S.R."/>
            <person name="Lipzen A."/>
            <person name="Sullivan W."/>
            <person name="Andreopoulos W.B."/>
            <person name="Clum A."/>
            <person name="Lindquist E."/>
            <person name="Daum C."/>
            <person name="Ramamoorthy G.K."/>
            <person name="Gryganskyi A."/>
            <person name="Culley D."/>
            <person name="Magnuson J.K."/>
            <person name="James T.Y."/>
            <person name="O'Malley M.A."/>
            <person name="Stajich J.E."/>
            <person name="Spatafora J.W."/>
            <person name="Visel A."/>
            <person name="Grigoriev I.V."/>
        </authorList>
    </citation>
    <scope>NUCLEOTIDE SEQUENCE [LARGE SCALE GENOMIC DNA]</scope>
    <source>
        <strain evidence="2 3">NRRL 3301</strain>
    </source>
</reference>
<evidence type="ECO:0000313" key="2">
    <source>
        <dbReference type="EMBL" id="ORX62175.1"/>
    </source>
</evidence>
<keyword evidence="3" id="KW-1185">Reference proteome</keyword>
<evidence type="ECO:0000313" key="3">
    <source>
        <dbReference type="Proteomes" id="UP000242146"/>
    </source>
</evidence>
<evidence type="ECO:0000256" key="1">
    <source>
        <dbReference type="SAM" id="MobiDB-lite"/>
    </source>
</evidence>
<proteinExistence type="predicted"/>
<organism evidence="2 3">
    <name type="scientific">Hesseltinella vesiculosa</name>
    <dbReference type="NCBI Taxonomy" id="101127"/>
    <lineage>
        <taxon>Eukaryota</taxon>
        <taxon>Fungi</taxon>
        <taxon>Fungi incertae sedis</taxon>
        <taxon>Mucoromycota</taxon>
        <taxon>Mucoromycotina</taxon>
        <taxon>Mucoromycetes</taxon>
        <taxon>Mucorales</taxon>
        <taxon>Cunninghamellaceae</taxon>
        <taxon>Hesseltinella</taxon>
    </lineage>
</organism>
<protein>
    <submittedName>
        <fullName evidence="2">Uncharacterized protein</fullName>
    </submittedName>
</protein>
<feature type="region of interest" description="Disordered" evidence="1">
    <location>
        <begin position="65"/>
        <end position="119"/>
    </location>
</feature>